<keyword evidence="7" id="KW-1185">Reference proteome</keyword>
<keyword evidence="6" id="KW-0645">Protease</keyword>
<keyword evidence="3" id="KW-0472">Membrane</keyword>
<dbReference type="InterPro" id="IPR024079">
    <property type="entry name" value="MetalloPept_cat_dom_sf"/>
</dbReference>
<dbReference type="GO" id="GO:0007219">
    <property type="term" value="P:Notch signaling pathway"/>
    <property type="evidence" value="ECO:0007669"/>
    <property type="project" value="TreeGrafter"/>
</dbReference>
<evidence type="ECO:0000313" key="6">
    <source>
        <dbReference type="EMBL" id="OQR78193.1"/>
    </source>
</evidence>
<comment type="caution">
    <text evidence="6">The sequence shown here is derived from an EMBL/GenBank/DDBJ whole genome shotgun (WGS) entry which is preliminary data.</text>
</comment>
<proteinExistence type="predicted"/>
<name>A0A1V9XXP5_9ACAR</name>
<evidence type="ECO:0000256" key="3">
    <source>
        <dbReference type="SAM" id="Phobius"/>
    </source>
</evidence>
<dbReference type="Gene3D" id="3.40.390.10">
    <property type="entry name" value="Collagenase (Catalytic Domain)"/>
    <property type="match status" value="1"/>
</dbReference>
<dbReference type="InterPro" id="IPR032029">
    <property type="entry name" value="ADAM17_MPD"/>
</dbReference>
<feature type="binding site" evidence="2">
    <location>
        <position position="282"/>
    </location>
    <ligand>
        <name>Zn(2+)</name>
        <dbReference type="ChEBI" id="CHEBI:29105"/>
        <note>catalytic</note>
    </ligand>
</feature>
<reference evidence="6 7" key="1">
    <citation type="journal article" date="2017" name="Gigascience">
        <title>Draft genome of the honey bee ectoparasitic mite, Tropilaelaps mercedesae, is shaped by the parasitic life history.</title>
        <authorList>
            <person name="Dong X."/>
            <person name="Armstrong S.D."/>
            <person name="Xia D."/>
            <person name="Makepeace B.L."/>
            <person name="Darby A.C."/>
            <person name="Kadowaki T."/>
        </authorList>
    </citation>
    <scope>NUCLEOTIDE SEQUENCE [LARGE SCALE GENOMIC DNA]</scope>
    <source>
        <strain evidence="6">Wuxi-XJTLU</strain>
    </source>
</reference>
<dbReference type="AlphaFoldDB" id="A0A1V9XXP5"/>
<dbReference type="InterPro" id="IPR001762">
    <property type="entry name" value="Disintegrin_dom"/>
</dbReference>
<evidence type="ECO:0000259" key="5">
    <source>
        <dbReference type="PROSITE" id="PS50215"/>
    </source>
</evidence>
<dbReference type="SUPFAM" id="SSF57552">
    <property type="entry name" value="Blood coagulation inhibitor (disintegrin)"/>
    <property type="match status" value="1"/>
</dbReference>
<feature type="binding site" evidence="2">
    <location>
        <position position="286"/>
    </location>
    <ligand>
        <name>Zn(2+)</name>
        <dbReference type="ChEBI" id="CHEBI:29105"/>
        <note>catalytic</note>
    </ligand>
</feature>
<dbReference type="Gene3D" id="4.10.70.10">
    <property type="entry name" value="Disintegrin domain"/>
    <property type="match status" value="1"/>
</dbReference>
<dbReference type="SMART" id="SM00050">
    <property type="entry name" value="DISIN"/>
    <property type="match status" value="1"/>
</dbReference>
<accession>A0A1V9XXP5</accession>
<dbReference type="PROSITE" id="PS50214">
    <property type="entry name" value="DISINTEGRIN_2"/>
    <property type="match status" value="1"/>
</dbReference>
<dbReference type="OrthoDB" id="6437438at2759"/>
<feature type="active site" evidence="2">
    <location>
        <position position="283"/>
    </location>
</feature>
<keyword evidence="6" id="KW-0378">Hydrolase</keyword>
<dbReference type="InterPro" id="IPR036436">
    <property type="entry name" value="Disintegrin_dom_sf"/>
</dbReference>
<sequence length="605" mass="67186">MHRHYLKGEVVGEPNSHAVLHYSGESLSGSIYLTDEVYTIEKALLNEIKSPLGRAFVASSHVVYKDSEISEINSGPGCALAKDRLRRFYSTEAEHVGREDFSPERKRCSLRLVADHTYFKTIGEGNLRKTIDKMVTQIQRVNVIFNETEFVDDDHNGYFNMGFLVRDVHVLKESTPVAGDNVHFNMQGDISAEDMLQSFAEEEADENQWVCLAHLFTARSLDDGALGRAYIGHISAERGICARLVKINSKSHKYAVQNVGLTTSTIMGKRLLSRVSDITVAHELAHGWGAEHDPDTPECLPPENSGGAYIMNAHSNSGRNSNNRVLSPCSIRQIMLVLKHKSTCFVEPTSGRCGNFIVEDDEECDVGPIKEDDLCCTRSCKLRKTASCSDLNHACCNQCQLETEGIMCKSRLPNECLDDSFCSGETERCPIQQPLPDNTTCSDRGTCRGGQCIPFCESIGQISCLCEGNQACYRCCRQSLSHACNPIEPPDRLSDGTMCKDGFCKAGRCKKKVQDVVSRIVGIIRKVSPSWIIGILRRYSVPLVILSLSIFWIPFAVFLHYYDKETYSFGSIPAARSSMMLSKGSSAALNSKRNSSYLSEHFSDL</sequence>
<feature type="transmembrane region" description="Helical" evidence="3">
    <location>
        <begin position="539"/>
        <end position="562"/>
    </location>
</feature>
<evidence type="ECO:0000259" key="4">
    <source>
        <dbReference type="PROSITE" id="PS50214"/>
    </source>
</evidence>
<feature type="binding site" evidence="2">
    <location>
        <position position="292"/>
    </location>
    <ligand>
        <name>Zn(2+)</name>
        <dbReference type="ChEBI" id="CHEBI:29105"/>
        <note>catalytic</note>
    </ligand>
</feature>
<dbReference type="Pfam" id="PF00200">
    <property type="entry name" value="Disintegrin"/>
    <property type="match status" value="1"/>
</dbReference>
<dbReference type="InterPro" id="IPR051489">
    <property type="entry name" value="ADAM_Metalloproteinase"/>
</dbReference>
<evidence type="ECO:0000313" key="7">
    <source>
        <dbReference type="Proteomes" id="UP000192247"/>
    </source>
</evidence>
<dbReference type="PANTHER" id="PTHR45702">
    <property type="entry name" value="ADAM10/ADAM17 METALLOPEPTIDASE FAMILY MEMBER"/>
    <property type="match status" value="1"/>
</dbReference>
<dbReference type="GO" id="GO:0046872">
    <property type="term" value="F:metal ion binding"/>
    <property type="evidence" value="ECO:0007669"/>
    <property type="project" value="UniProtKB-KW"/>
</dbReference>
<feature type="domain" description="Disintegrin" evidence="4">
    <location>
        <begin position="350"/>
        <end position="437"/>
    </location>
</feature>
<dbReference type="InParanoid" id="A0A1V9XXP5"/>
<protein>
    <submittedName>
        <fullName evidence="6">ADAM 17 protease-like</fullName>
    </submittedName>
</protein>
<dbReference type="GO" id="GO:0006509">
    <property type="term" value="P:membrane protein ectodomain proteolysis"/>
    <property type="evidence" value="ECO:0007669"/>
    <property type="project" value="TreeGrafter"/>
</dbReference>
<dbReference type="Proteomes" id="UP000192247">
    <property type="component" value="Unassembled WGS sequence"/>
</dbReference>
<dbReference type="Pfam" id="PF16698">
    <property type="entry name" value="ADAM17_MPD"/>
    <property type="match status" value="1"/>
</dbReference>
<feature type="domain" description="Peptidase M12B" evidence="5">
    <location>
        <begin position="106"/>
        <end position="350"/>
    </location>
</feature>
<dbReference type="STRING" id="418985.A0A1V9XXP5"/>
<dbReference type="SUPFAM" id="SSF55486">
    <property type="entry name" value="Metalloproteases ('zincins'), catalytic domain"/>
    <property type="match status" value="1"/>
</dbReference>
<dbReference type="GO" id="GO:0004222">
    <property type="term" value="F:metalloendopeptidase activity"/>
    <property type="evidence" value="ECO:0007669"/>
    <property type="project" value="InterPro"/>
</dbReference>
<dbReference type="FunFam" id="4.10.70.10:FF:000003">
    <property type="entry name" value="Disintegrin and metalloproteinase domain-containing protein 17"/>
    <property type="match status" value="1"/>
</dbReference>
<gene>
    <name evidence="6" type="ORF">BIW11_00346</name>
</gene>
<keyword evidence="2" id="KW-0479">Metal-binding</keyword>
<dbReference type="EMBL" id="MNPL01002536">
    <property type="protein sequence ID" value="OQR78193.1"/>
    <property type="molecule type" value="Genomic_DNA"/>
</dbReference>
<keyword evidence="2" id="KW-0862">Zinc</keyword>
<dbReference type="PANTHER" id="PTHR45702:SF6">
    <property type="entry name" value="DISINTEGRIN AND METALLOPROTEINASE DOMAIN-CONTAINING PROTEIN 17"/>
    <property type="match status" value="1"/>
</dbReference>
<dbReference type="GO" id="GO:0005886">
    <property type="term" value="C:plasma membrane"/>
    <property type="evidence" value="ECO:0007669"/>
    <property type="project" value="TreeGrafter"/>
</dbReference>
<dbReference type="PROSITE" id="PS50215">
    <property type="entry name" value="ADAM_MEPRO"/>
    <property type="match status" value="1"/>
</dbReference>
<comment type="caution">
    <text evidence="2">Lacks conserved residue(s) required for the propagation of feature annotation.</text>
</comment>
<evidence type="ECO:0000256" key="1">
    <source>
        <dbReference type="ARBA" id="ARBA00023157"/>
    </source>
</evidence>
<dbReference type="InterPro" id="IPR001590">
    <property type="entry name" value="Peptidase_M12B"/>
</dbReference>
<organism evidence="6 7">
    <name type="scientific">Tropilaelaps mercedesae</name>
    <dbReference type="NCBI Taxonomy" id="418985"/>
    <lineage>
        <taxon>Eukaryota</taxon>
        <taxon>Metazoa</taxon>
        <taxon>Ecdysozoa</taxon>
        <taxon>Arthropoda</taxon>
        <taxon>Chelicerata</taxon>
        <taxon>Arachnida</taxon>
        <taxon>Acari</taxon>
        <taxon>Parasitiformes</taxon>
        <taxon>Mesostigmata</taxon>
        <taxon>Gamasina</taxon>
        <taxon>Dermanyssoidea</taxon>
        <taxon>Laelapidae</taxon>
        <taxon>Tropilaelaps</taxon>
    </lineage>
</organism>
<keyword evidence="1" id="KW-1015">Disulfide bond</keyword>
<evidence type="ECO:0000256" key="2">
    <source>
        <dbReference type="PROSITE-ProRule" id="PRU00276"/>
    </source>
</evidence>
<keyword evidence="3" id="KW-1133">Transmembrane helix</keyword>
<dbReference type="Pfam" id="PF13688">
    <property type="entry name" value="Reprolysin_5"/>
    <property type="match status" value="1"/>
</dbReference>
<keyword evidence="3" id="KW-0812">Transmembrane</keyword>